<dbReference type="InterPro" id="IPR000903">
    <property type="entry name" value="NMT"/>
</dbReference>
<dbReference type="GO" id="GO:0005737">
    <property type="term" value="C:cytoplasm"/>
    <property type="evidence" value="ECO:0007669"/>
    <property type="project" value="TreeGrafter"/>
</dbReference>
<dbReference type="PANTHER" id="PTHR11377">
    <property type="entry name" value="N-MYRISTOYL TRANSFERASE"/>
    <property type="match status" value="1"/>
</dbReference>
<proteinExistence type="inferred from homology"/>
<dbReference type="Pfam" id="PF01233">
    <property type="entry name" value="NMT"/>
    <property type="match status" value="1"/>
</dbReference>
<dbReference type="EMBL" id="NAJO01000012">
    <property type="protein sequence ID" value="OQO08596.1"/>
    <property type="molecule type" value="Genomic_DNA"/>
</dbReference>
<evidence type="ECO:0000256" key="10">
    <source>
        <dbReference type="SAM" id="MobiDB-lite"/>
    </source>
</evidence>
<evidence type="ECO:0000256" key="3">
    <source>
        <dbReference type="ARBA" id="ARBA00012923"/>
    </source>
</evidence>
<feature type="compositionally biased region" description="Basic and acidic residues" evidence="10">
    <location>
        <begin position="1"/>
        <end position="10"/>
    </location>
</feature>
<dbReference type="Pfam" id="PF02799">
    <property type="entry name" value="NMT_C"/>
    <property type="match status" value="1"/>
</dbReference>
<dbReference type="InterPro" id="IPR016181">
    <property type="entry name" value="Acyl_CoA_acyltransferase"/>
</dbReference>
<feature type="region of interest" description="Disordered" evidence="10">
    <location>
        <begin position="1"/>
        <end position="97"/>
    </location>
</feature>
<accession>A0A1V8TB28</accession>
<feature type="compositionally biased region" description="Acidic residues" evidence="10">
    <location>
        <begin position="34"/>
        <end position="44"/>
    </location>
</feature>
<comment type="function">
    <text evidence="1 8">Adds a myristoyl group to the N-terminal glycine residue of certain cellular proteins.</text>
</comment>
<dbReference type="Proteomes" id="UP000192596">
    <property type="component" value="Unassembled WGS sequence"/>
</dbReference>
<dbReference type="EC" id="2.3.1.97" evidence="3 8"/>
<comment type="similarity">
    <text evidence="2 9">Belongs to the NMT family.</text>
</comment>
<dbReference type="GO" id="GO:0004379">
    <property type="term" value="F:glycylpeptide N-tetradecanoyltransferase activity"/>
    <property type="evidence" value="ECO:0007669"/>
    <property type="project" value="UniProtKB-EC"/>
</dbReference>
<evidence type="ECO:0000256" key="6">
    <source>
        <dbReference type="ARBA" id="ARBA00023315"/>
    </source>
</evidence>
<dbReference type="FunCoup" id="A0A1V8TB28">
    <property type="interactions" value="1763"/>
</dbReference>
<evidence type="ECO:0000256" key="2">
    <source>
        <dbReference type="ARBA" id="ARBA00009469"/>
    </source>
</evidence>
<dbReference type="AlphaFoldDB" id="A0A1V8TB28"/>
<dbReference type="OrthoDB" id="60315at2759"/>
<dbReference type="InParanoid" id="A0A1V8TB28"/>
<keyword evidence="5 8" id="KW-0808">Transferase</keyword>
<evidence type="ECO:0000256" key="7">
    <source>
        <dbReference type="ARBA" id="ARBA00048276"/>
    </source>
</evidence>
<feature type="domain" description="Glycylpeptide N-tetradecanoyltransferase N-terminal" evidence="11">
    <location>
        <begin position="162"/>
        <end position="318"/>
    </location>
</feature>
<sequence>MADQAKDQDATAKPASSQEEQIPAQLPEQNAGEEAGDDDDEDDDHVNAPTEAGAESVTTSTKPKKKRKPKKKKKAVPEDGDIANTSTTVAPSPSSSKDIQNILQQLALAQSGGAPKEGKSQEEYKFWNTQPVPKFKEPNLLQTTNGGSLPEGPILPDEVCKAAARAEPEKLVDGFEWDLLDLETNDGMQELYDLLYNHYVEDAEGSFRFNYSIEFLNWALKPPGWKREWHIGVRTKSSADGKKGKLVAFISGVPVTLKIRQKVVKATEINFLTVHHKLRSKRLAPVLIKEVTRQCYRNGIYQALYTAGTLLPTPVTTCRYFHRSLDWSHLYKNGFSHLPQRSSEAMQVRKYFLPSKTGTKGLRPMKVEDVPGVKALLIKYLERFHLKQEFSDEELTHLLCSHASKSVVWAYVVEQDGEITDLVSYCLLESTVLKATSKSTIRAAYLYYYATKAAFSPNASPTLQTRLSSLINDALILAKNDNFHVFNALTLLDNPLFLKEQKFEPGDGKLNYYLFNWRTPPLGGGVDEKNEVDATKMGGVGVVML</sequence>
<evidence type="ECO:0000256" key="5">
    <source>
        <dbReference type="ARBA" id="ARBA00022679"/>
    </source>
</evidence>
<dbReference type="PANTHER" id="PTHR11377:SF5">
    <property type="entry name" value="GLYCYLPEPTIDE N-TETRADECANOYLTRANSFERASE"/>
    <property type="match status" value="1"/>
</dbReference>
<protein>
    <recommendedName>
        <fullName evidence="4 8">Glycylpeptide N-tetradecanoyltransferase</fullName>
        <ecNumber evidence="3 8">2.3.1.97</ecNumber>
    </recommendedName>
</protein>
<keyword evidence="14" id="KW-1185">Reference proteome</keyword>
<evidence type="ECO:0000259" key="12">
    <source>
        <dbReference type="Pfam" id="PF02799"/>
    </source>
</evidence>
<evidence type="ECO:0000313" key="14">
    <source>
        <dbReference type="Proteomes" id="UP000192596"/>
    </source>
</evidence>
<evidence type="ECO:0000256" key="9">
    <source>
        <dbReference type="RuleBase" id="RU004178"/>
    </source>
</evidence>
<comment type="caution">
    <text evidence="13">The sequence shown here is derived from an EMBL/GenBank/DDBJ whole genome shotgun (WGS) entry which is preliminary data.</text>
</comment>
<reference evidence="14" key="1">
    <citation type="submission" date="2017-03" db="EMBL/GenBank/DDBJ databases">
        <title>Genomes of endolithic fungi from Antarctica.</title>
        <authorList>
            <person name="Coleine C."/>
            <person name="Masonjones S."/>
            <person name="Stajich J.E."/>
        </authorList>
    </citation>
    <scope>NUCLEOTIDE SEQUENCE [LARGE SCALE GENOMIC DNA]</scope>
    <source>
        <strain evidence="14">CCFEE 5527</strain>
    </source>
</reference>
<name>A0A1V8TB28_9PEZI</name>
<evidence type="ECO:0000256" key="8">
    <source>
        <dbReference type="RuleBase" id="RU000586"/>
    </source>
</evidence>
<evidence type="ECO:0000259" key="11">
    <source>
        <dbReference type="Pfam" id="PF01233"/>
    </source>
</evidence>
<feature type="compositionally biased region" description="Basic residues" evidence="10">
    <location>
        <begin position="62"/>
        <end position="74"/>
    </location>
</feature>
<dbReference type="InterPro" id="IPR022676">
    <property type="entry name" value="NMT_N"/>
</dbReference>
<dbReference type="STRING" id="1507870.A0A1V8TB28"/>
<evidence type="ECO:0000256" key="1">
    <source>
        <dbReference type="ARBA" id="ARBA00003900"/>
    </source>
</evidence>
<gene>
    <name evidence="13" type="ORF">B0A48_06466</name>
</gene>
<dbReference type="Gene3D" id="3.40.630.30">
    <property type="match status" value="2"/>
</dbReference>
<organism evidence="13 14">
    <name type="scientific">Cryoendolithus antarcticus</name>
    <dbReference type="NCBI Taxonomy" id="1507870"/>
    <lineage>
        <taxon>Eukaryota</taxon>
        <taxon>Fungi</taxon>
        <taxon>Dikarya</taxon>
        <taxon>Ascomycota</taxon>
        <taxon>Pezizomycotina</taxon>
        <taxon>Dothideomycetes</taxon>
        <taxon>Dothideomycetidae</taxon>
        <taxon>Cladosporiales</taxon>
        <taxon>Cladosporiaceae</taxon>
        <taxon>Cryoendolithus</taxon>
    </lineage>
</organism>
<dbReference type="PIRSF" id="PIRSF015892">
    <property type="entry name" value="N-myristl_transf"/>
    <property type="match status" value="1"/>
</dbReference>
<feature type="domain" description="Glycylpeptide N-tetradecanoyltransferase C-terminal" evidence="12">
    <location>
        <begin position="334"/>
        <end position="543"/>
    </location>
</feature>
<dbReference type="SUPFAM" id="SSF55729">
    <property type="entry name" value="Acyl-CoA N-acyltransferases (Nat)"/>
    <property type="match status" value="2"/>
</dbReference>
<comment type="catalytic activity">
    <reaction evidence="7 8">
        <text>N-terminal glycyl-[protein] + tetradecanoyl-CoA = N-tetradecanoylglycyl-[protein] + CoA + H(+)</text>
        <dbReference type="Rhea" id="RHEA:15521"/>
        <dbReference type="Rhea" id="RHEA-COMP:12666"/>
        <dbReference type="Rhea" id="RHEA-COMP:12667"/>
        <dbReference type="ChEBI" id="CHEBI:15378"/>
        <dbReference type="ChEBI" id="CHEBI:57287"/>
        <dbReference type="ChEBI" id="CHEBI:57385"/>
        <dbReference type="ChEBI" id="CHEBI:64723"/>
        <dbReference type="ChEBI" id="CHEBI:133050"/>
        <dbReference type="EC" id="2.3.1.97"/>
    </reaction>
</comment>
<dbReference type="InterPro" id="IPR022677">
    <property type="entry name" value="NMT_C"/>
</dbReference>
<evidence type="ECO:0000313" key="13">
    <source>
        <dbReference type="EMBL" id="OQO08596.1"/>
    </source>
</evidence>
<keyword evidence="6 8" id="KW-0012">Acyltransferase</keyword>
<feature type="compositionally biased region" description="Low complexity" evidence="10">
    <location>
        <begin position="85"/>
        <end position="96"/>
    </location>
</feature>
<evidence type="ECO:0000256" key="4">
    <source>
        <dbReference type="ARBA" id="ARBA00022240"/>
    </source>
</evidence>